<proteinExistence type="predicted"/>
<dbReference type="RefSeq" id="WP_198747529.1">
    <property type="nucleotide sequence ID" value="NZ_JAEHTE010000015.1"/>
</dbReference>
<evidence type="ECO:0000313" key="2">
    <source>
        <dbReference type="Proteomes" id="UP000637061"/>
    </source>
</evidence>
<reference evidence="1" key="1">
    <citation type="submission" date="2020-12" db="EMBL/GenBank/DDBJ databases">
        <title>Enhanced detection system for hospital associated transmission using whole genome sequencing surveillance.</title>
        <authorList>
            <person name="Harrison L.H."/>
            <person name="Van Tyne D."/>
            <person name="Marsh J.W."/>
            <person name="Griffith M.P."/>
            <person name="Snyder D.J."/>
            <person name="Cooper V.S."/>
            <person name="Mustapha M."/>
        </authorList>
    </citation>
    <scope>NUCLEOTIDE SEQUENCE</scope>
    <source>
        <strain evidence="1">PSB00042</strain>
    </source>
</reference>
<sequence>MGTSSLGRAIGLLPFLLVAMVSGCTNIDFREPVSSYNQGMALSGAVLAQYYSSLNDQARDTYIVSARYNEGMEILEDEDGAPTGLVALIPPEAIKARLDSIGLISQFGTKLAALAGSDAPERINTGVVTLGESYKNLASSFRDARGFGPSKTNPDYIAPVTTIIGELSKQYKDNKRDELLGDAIKNGYPAVEAILLLIEKDIPIIHQWAVNNTSLQLSNATTYYNDKRATLSFEQRSALLSQISVYAKSYQDLSVNQPTNVVIAMREVNAELLAYANNPKDENRIVRLTSAIDTFNSRVQPIAEAILKMRAN</sequence>
<accession>A0A8I1JJZ5</accession>
<evidence type="ECO:0000313" key="1">
    <source>
        <dbReference type="EMBL" id="MBI6885126.1"/>
    </source>
</evidence>
<gene>
    <name evidence="1" type="ORF">JEU22_14520</name>
</gene>
<dbReference type="Proteomes" id="UP000637061">
    <property type="component" value="Unassembled WGS sequence"/>
</dbReference>
<dbReference type="EMBL" id="JAEHTE010000015">
    <property type="protein sequence ID" value="MBI6885126.1"/>
    <property type="molecule type" value="Genomic_DNA"/>
</dbReference>
<evidence type="ECO:0008006" key="3">
    <source>
        <dbReference type="Google" id="ProtNLM"/>
    </source>
</evidence>
<name>A0A8I1JJZ5_PSEPU</name>
<protein>
    <recommendedName>
        <fullName evidence="3">DUF3829 domain-containing protein</fullName>
    </recommendedName>
</protein>
<comment type="caution">
    <text evidence="1">The sequence shown here is derived from an EMBL/GenBank/DDBJ whole genome shotgun (WGS) entry which is preliminary data.</text>
</comment>
<organism evidence="1 2">
    <name type="scientific">Pseudomonas putida</name>
    <name type="common">Arthrobacter siderocapsulatus</name>
    <dbReference type="NCBI Taxonomy" id="303"/>
    <lineage>
        <taxon>Bacteria</taxon>
        <taxon>Pseudomonadati</taxon>
        <taxon>Pseudomonadota</taxon>
        <taxon>Gammaproteobacteria</taxon>
        <taxon>Pseudomonadales</taxon>
        <taxon>Pseudomonadaceae</taxon>
        <taxon>Pseudomonas</taxon>
    </lineage>
</organism>
<dbReference type="AlphaFoldDB" id="A0A8I1JJZ5"/>